<feature type="non-terminal residue" evidence="3">
    <location>
        <position position="95"/>
    </location>
</feature>
<dbReference type="Proteomes" id="UP000681967">
    <property type="component" value="Unassembled WGS sequence"/>
</dbReference>
<organism evidence="3 4">
    <name type="scientific">Rotaria magnacalcarata</name>
    <dbReference type="NCBI Taxonomy" id="392030"/>
    <lineage>
        <taxon>Eukaryota</taxon>
        <taxon>Metazoa</taxon>
        <taxon>Spiralia</taxon>
        <taxon>Gnathifera</taxon>
        <taxon>Rotifera</taxon>
        <taxon>Eurotatoria</taxon>
        <taxon>Bdelloidea</taxon>
        <taxon>Philodinida</taxon>
        <taxon>Philodinidae</taxon>
        <taxon>Rotaria</taxon>
    </lineage>
</organism>
<proteinExistence type="predicted"/>
<name>A0A8S2TWP7_9BILA</name>
<feature type="compositionally biased region" description="Polar residues" evidence="1">
    <location>
        <begin position="79"/>
        <end position="95"/>
    </location>
</feature>
<evidence type="ECO:0000313" key="4">
    <source>
        <dbReference type="Proteomes" id="UP000681720"/>
    </source>
</evidence>
<evidence type="ECO:0000256" key="1">
    <source>
        <dbReference type="SAM" id="MobiDB-lite"/>
    </source>
</evidence>
<dbReference type="EMBL" id="CAJOBJ010036625">
    <property type="protein sequence ID" value="CAF4303267.1"/>
    <property type="molecule type" value="Genomic_DNA"/>
</dbReference>
<evidence type="ECO:0000313" key="2">
    <source>
        <dbReference type="EMBL" id="CAF4179585.1"/>
    </source>
</evidence>
<feature type="compositionally biased region" description="Basic and acidic residues" evidence="1">
    <location>
        <begin position="29"/>
        <end position="38"/>
    </location>
</feature>
<feature type="region of interest" description="Disordered" evidence="1">
    <location>
        <begin position="1"/>
        <end position="95"/>
    </location>
</feature>
<dbReference type="AlphaFoldDB" id="A0A8S2TWP7"/>
<dbReference type="EMBL" id="CAJOBH010014139">
    <property type="protein sequence ID" value="CAF4179585.1"/>
    <property type="molecule type" value="Genomic_DNA"/>
</dbReference>
<protein>
    <submittedName>
        <fullName evidence="3">Uncharacterized protein</fullName>
    </submittedName>
</protein>
<evidence type="ECO:0000313" key="3">
    <source>
        <dbReference type="EMBL" id="CAF4303267.1"/>
    </source>
</evidence>
<reference evidence="3" key="1">
    <citation type="submission" date="2021-02" db="EMBL/GenBank/DDBJ databases">
        <authorList>
            <person name="Nowell W R."/>
        </authorList>
    </citation>
    <scope>NUCLEOTIDE SEQUENCE</scope>
</reference>
<gene>
    <name evidence="2" type="ORF">BYL167_LOCUS22758</name>
    <name evidence="3" type="ORF">GIL414_LOCUS25945</name>
</gene>
<dbReference type="Proteomes" id="UP000681720">
    <property type="component" value="Unassembled WGS sequence"/>
</dbReference>
<comment type="caution">
    <text evidence="3">The sequence shown here is derived from an EMBL/GenBank/DDBJ whole genome shotgun (WGS) entry which is preliminary data.</text>
</comment>
<feature type="compositionally biased region" description="Basic and acidic residues" evidence="1">
    <location>
        <begin position="47"/>
        <end position="57"/>
    </location>
</feature>
<accession>A0A8S2TWP7</accession>
<sequence length="95" mass="10952">MKELLSPLPVKKKAKNERNSITTYFNRGKNNDEQKENKSQCQSKATISDKKESKKLTNETNTTKRRSKTKPEEKPIIQPDNQFLSSVQVEKTSLI</sequence>